<evidence type="ECO:0000313" key="3">
    <source>
        <dbReference type="Proteomes" id="UP000738431"/>
    </source>
</evidence>
<dbReference type="SMART" id="SM01321">
    <property type="entry name" value="Y1_Tnp"/>
    <property type="match status" value="1"/>
</dbReference>
<dbReference type="Pfam" id="PF01797">
    <property type="entry name" value="Y1_Tnp"/>
    <property type="match status" value="1"/>
</dbReference>
<dbReference type="Proteomes" id="UP000738431">
    <property type="component" value="Chromosome"/>
</dbReference>
<name>A0ABZ1C7P8_9BACT</name>
<feature type="domain" description="Transposase IS200-like" evidence="1">
    <location>
        <begin position="5"/>
        <end position="119"/>
    </location>
</feature>
<dbReference type="EMBL" id="CP139781">
    <property type="protein sequence ID" value="WRQ87734.1"/>
    <property type="molecule type" value="Genomic_DNA"/>
</dbReference>
<dbReference type="RefSeq" id="WP_221030108.1">
    <property type="nucleotide sequence ID" value="NZ_CP139781.1"/>
</dbReference>
<reference evidence="2 3" key="1">
    <citation type="submission" date="2021-08" db="EMBL/GenBank/DDBJ databases">
        <authorList>
            <person name="Zhang D."/>
            <person name="Zhang A."/>
            <person name="Wang L."/>
        </authorList>
    </citation>
    <scope>NUCLEOTIDE SEQUENCE [LARGE SCALE GENOMIC DNA]</scope>
    <source>
        <strain evidence="2 3">WL0086</strain>
    </source>
</reference>
<evidence type="ECO:0000259" key="1">
    <source>
        <dbReference type="SMART" id="SM01321"/>
    </source>
</evidence>
<dbReference type="NCBIfam" id="NF033573">
    <property type="entry name" value="transpos_IS200"/>
    <property type="match status" value="1"/>
</dbReference>
<keyword evidence="3" id="KW-1185">Reference proteome</keyword>
<dbReference type="PANTHER" id="PTHR33360:SF2">
    <property type="entry name" value="TRANSPOSASE FOR INSERTION SEQUENCE ELEMENT IS200"/>
    <property type="match status" value="1"/>
</dbReference>
<accession>A0ABZ1C7P8</accession>
<proteinExistence type="predicted"/>
<organism evidence="2 3">
    <name type="scientific">Actomonas aquatica</name>
    <dbReference type="NCBI Taxonomy" id="2866162"/>
    <lineage>
        <taxon>Bacteria</taxon>
        <taxon>Pseudomonadati</taxon>
        <taxon>Verrucomicrobiota</taxon>
        <taxon>Opitutia</taxon>
        <taxon>Opitutales</taxon>
        <taxon>Opitutaceae</taxon>
        <taxon>Actomonas</taxon>
    </lineage>
</organism>
<reference evidence="2 3" key="2">
    <citation type="submission" date="2023-12" db="EMBL/GenBank/DDBJ databases">
        <title>Description of an unclassified Opitutus bacterium of Verrucomicrobiota.</title>
        <authorList>
            <person name="Zhang D.-F."/>
        </authorList>
    </citation>
    <scope>NUCLEOTIDE SEQUENCE [LARGE SCALE GENOMIC DNA]</scope>
    <source>
        <strain evidence="2 3">WL0086</strain>
    </source>
</reference>
<sequence length="150" mass="17244">MANTYTSLQYHVVFSTKKREPWLVESVCERLWPYLGGIARENGMKALEIGGVADHIHLLLVLPPSLALSKALQLLKGASSRWIHDNFPALSHFGWQDGYGAFTVSESQIPVVREYIRNQPEHHRVTTFAEEYQTFMERHGIEFDERYLLG</sequence>
<protein>
    <submittedName>
        <fullName evidence="2">IS200/IS605 family transposase</fullName>
    </submittedName>
</protein>
<evidence type="ECO:0000313" key="2">
    <source>
        <dbReference type="EMBL" id="WRQ87734.1"/>
    </source>
</evidence>
<dbReference type="InterPro" id="IPR036515">
    <property type="entry name" value="Transposase_17_sf"/>
</dbReference>
<dbReference type="SUPFAM" id="SSF143422">
    <property type="entry name" value="Transposase IS200-like"/>
    <property type="match status" value="1"/>
</dbReference>
<dbReference type="Gene3D" id="3.30.70.1290">
    <property type="entry name" value="Transposase IS200-like"/>
    <property type="match status" value="1"/>
</dbReference>
<gene>
    <name evidence="2" type="primary">tnpA</name>
    <name evidence="2" type="ORF">K1X11_023225</name>
</gene>
<dbReference type="PANTHER" id="PTHR33360">
    <property type="entry name" value="TRANSPOSASE FOR INSERTION SEQUENCE ELEMENT IS200"/>
    <property type="match status" value="1"/>
</dbReference>
<dbReference type="InterPro" id="IPR002686">
    <property type="entry name" value="Transposase_17"/>
</dbReference>